<accession>A0A9P6KQ84</accession>
<organism evidence="3 4">
    <name type="scientific">Paraphaeosphaeria minitans</name>
    <dbReference type="NCBI Taxonomy" id="565426"/>
    <lineage>
        <taxon>Eukaryota</taxon>
        <taxon>Fungi</taxon>
        <taxon>Dikarya</taxon>
        <taxon>Ascomycota</taxon>
        <taxon>Pezizomycotina</taxon>
        <taxon>Dothideomycetes</taxon>
        <taxon>Pleosporomycetidae</taxon>
        <taxon>Pleosporales</taxon>
        <taxon>Massarineae</taxon>
        <taxon>Didymosphaeriaceae</taxon>
        <taxon>Paraphaeosphaeria</taxon>
    </lineage>
</organism>
<evidence type="ECO:0000256" key="1">
    <source>
        <dbReference type="SAM" id="MobiDB-lite"/>
    </source>
</evidence>
<evidence type="ECO:0000313" key="4">
    <source>
        <dbReference type="Proteomes" id="UP000756921"/>
    </source>
</evidence>
<dbReference type="EMBL" id="WJXW01000007">
    <property type="protein sequence ID" value="KAF9734830.1"/>
    <property type="molecule type" value="Genomic_DNA"/>
</dbReference>
<dbReference type="AlphaFoldDB" id="A0A9P6KQ84"/>
<name>A0A9P6KQ84_9PLEO</name>
<gene>
    <name evidence="3" type="ORF">PMIN01_07733</name>
</gene>
<comment type="caution">
    <text evidence="3">The sequence shown here is derived from an EMBL/GenBank/DDBJ whole genome shotgun (WGS) entry which is preliminary data.</text>
</comment>
<feature type="signal peptide" evidence="2">
    <location>
        <begin position="1"/>
        <end position="29"/>
    </location>
</feature>
<dbReference type="OrthoDB" id="3786931at2759"/>
<reference evidence="3" key="1">
    <citation type="journal article" date="2020" name="Mol. Plant Microbe Interact.">
        <title>Genome Sequence of the Biocontrol Agent Coniothyrium minitans strain Conio (IMI 134523).</title>
        <authorList>
            <person name="Patel D."/>
            <person name="Shittu T.A."/>
            <person name="Baroncelli R."/>
            <person name="Muthumeenakshi S."/>
            <person name="Osborne T.H."/>
            <person name="Janganan T.K."/>
            <person name="Sreenivasaprasad S."/>
        </authorList>
    </citation>
    <scope>NUCLEOTIDE SEQUENCE</scope>
    <source>
        <strain evidence="3">Conio</strain>
    </source>
</reference>
<evidence type="ECO:0000256" key="2">
    <source>
        <dbReference type="SAM" id="SignalP"/>
    </source>
</evidence>
<dbReference type="Proteomes" id="UP000756921">
    <property type="component" value="Unassembled WGS sequence"/>
</dbReference>
<feature type="region of interest" description="Disordered" evidence="1">
    <location>
        <begin position="592"/>
        <end position="667"/>
    </location>
</feature>
<evidence type="ECO:0000313" key="3">
    <source>
        <dbReference type="EMBL" id="KAF9734830.1"/>
    </source>
</evidence>
<keyword evidence="4" id="KW-1185">Reference proteome</keyword>
<feature type="chain" id="PRO_5040510940" evidence="2">
    <location>
        <begin position="30"/>
        <end position="667"/>
    </location>
</feature>
<sequence length="667" mass="74448">MWNKALFWLAQSYTMVVLIFDVAIQCVECDGVVVCFPHRYIDAVFARDLDSIRHNYYNYNHLNAYQTNEMAPRSAALAGLYFHSHRNSRGRRSSHFYMLSNQDMPLLARIFHGTQAPEIQERIKTLPRHLRASGFHSSPSPSTGRVQPGYLCDVHRKLKKGLCYEVMSMVEHEISRIGSFTYSVIVGGELEASEEMRVRWLEPVPHMYVPGFEPHEGAPVGREPIVPGVVDRKGIFVALWGYEASQCPACMLSRIGADSKVLFALLAGTVARLGKRTRGRGKNLKSRRVRFQKEWLEAHEDGQRLVDYAFDLGDRMRDIKRNQRRPAYEERPRGMQAREAYDFRVGTSGRRSMNRSDRAVSHDAADATGFRERVIDIDISEPYAPQHSHRGSYGPERPVSYTAAGAVGRRGSVIDIDISESYAPQYQQASRCSIHNVNPPTDQTTAIGVDAFRPGCWRLRNNIPCSKENVVSGEDARGTDRQSTGTVSVGVDISEPFIPAPRLPSIYRQHCEPDADEPAILASMQPRTTSPVETPVRIMSRRSGMVFARSTSCEHYPSIASSFASNVSLSDLRAPSVDPSLVPSPLRISSRRLPPIAERGPDRVPRPHPLSIYGTAHGSTTVAAGRYADVSPPSTPKSDGRVQGHYDVSPPSTPEFDEFEGSLLGRR</sequence>
<keyword evidence="2" id="KW-0732">Signal</keyword>
<proteinExistence type="predicted"/>
<protein>
    <submittedName>
        <fullName evidence="3">Uncharacterized protein</fullName>
    </submittedName>
</protein>